<evidence type="ECO:0000256" key="3">
    <source>
        <dbReference type="ARBA" id="ARBA00012438"/>
    </source>
</evidence>
<dbReference type="SMART" id="SM00387">
    <property type="entry name" value="HATPase_c"/>
    <property type="match status" value="1"/>
</dbReference>
<dbReference type="InterPro" id="IPR005467">
    <property type="entry name" value="His_kinase_dom"/>
</dbReference>
<dbReference type="SMART" id="SM00388">
    <property type="entry name" value="HisKA"/>
    <property type="match status" value="1"/>
</dbReference>
<evidence type="ECO:0000313" key="14">
    <source>
        <dbReference type="EMBL" id="GGB70545.1"/>
    </source>
</evidence>
<dbReference type="PROSITE" id="PS50109">
    <property type="entry name" value="HIS_KIN"/>
    <property type="match status" value="1"/>
</dbReference>
<protein>
    <recommendedName>
        <fullName evidence="3">histidine kinase</fullName>
        <ecNumber evidence="3">2.7.13.3</ecNumber>
    </recommendedName>
</protein>
<accession>A0ABQ1JND4</accession>
<evidence type="ECO:0000256" key="2">
    <source>
        <dbReference type="ARBA" id="ARBA00004141"/>
    </source>
</evidence>
<dbReference type="PANTHER" id="PTHR45436:SF14">
    <property type="entry name" value="SENSOR PROTEIN QSEC"/>
    <property type="match status" value="1"/>
</dbReference>
<dbReference type="InterPro" id="IPR003594">
    <property type="entry name" value="HATPase_dom"/>
</dbReference>
<gene>
    <name evidence="14" type="primary">qseC</name>
    <name evidence="14" type="ORF">GCM10011607_33850</name>
</gene>
<name>A0ABQ1JND4_9GAMM</name>
<dbReference type="Gene3D" id="3.30.565.10">
    <property type="entry name" value="Histidine kinase-like ATPase, C-terminal domain"/>
    <property type="match status" value="1"/>
</dbReference>
<evidence type="ECO:0000256" key="4">
    <source>
        <dbReference type="ARBA" id="ARBA00022553"/>
    </source>
</evidence>
<keyword evidence="11" id="KW-0902">Two-component regulatory system</keyword>
<dbReference type="Gene3D" id="1.10.287.130">
    <property type="match status" value="1"/>
</dbReference>
<dbReference type="EC" id="2.7.13.3" evidence="3"/>
<keyword evidence="15" id="KW-1185">Reference proteome</keyword>
<sequence length="464" mass="52922">MRIRSLRRILLLSINGVILLFMLITGVSTFYSTHHELDELFDAQLAQYARLVRHLLLEKPSGVTDPNTIIEVPRIMEDDAQTTTAQERTLEGHKYESKIAVQVWRQDGKLLLRSANAGPLPMQPMEAGYHVIKYDDHEWIGFSLFAADLDVWIFTAQREDFRDELSVHVALDHLIPLCIALIPILMLVWFAVYWGTNLIKVLSIKLSQTGPNNLKQLDLKLPRELEPFQHAINSLLAELKEYVIKEKRFIADASHELRTPLSILQLHTDNLSEAKSPADMLNANLAIQKSTKRLSHLVFQLMEIQKLEHLDQLRFLPTVLLNVLSDAMAQIESKYLDNVSWDIQVDSATKLLVEAALFQCVLRNLLDNAAKYAQKGSVVKVNAEEELTFCKITIRNFISTEPTPDLPRLGERFFRHAANQDIEGSGLGLSIVRKIIDLHQIELTYRVSNNEEFIVELKVPNNLS</sequence>
<evidence type="ECO:0000256" key="8">
    <source>
        <dbReference type="ARBA" id="ARBA00022777"/>
    </source>
</evidence>
<evidence type="ECO:0000256" key="7">
    <source>
        <dbReference type="ARBA" id="ARBA00022741"/>
    </source>
</evidence>
<keyword evidence="6 12" id="KW-0812">Transmembrane</keyword>
<dbReference type="GO" id="GO:0016301">
    <property type="term" value="F:kinase activity"/>
    <property type="evidence" value="ECO:0007669"/>
    <property type="project" value="UniProtKB-KW"/>
</dbReference>
<evidence type="ECO:0000256" key="11">
    <source>
        <dbReference type="ARBA" id="ARBA00023012"/>
    </source>
</evidence>
<comment type="subcellular location">
    <subcellularLocation>
        <location evidence="2">Membrane</location>
        <topology evidence="2">Multi-pass membrane protein</topology>
    </subcellularLocation>
</comment>
<feature type="transmembrane region" description="Helical" evidence="12">
    <location>
        <begin position="9"/>
        <end position="31"/>
    </location>
</feature>
<dbReference type="SUPFAM" id="SSF47384">
    <property type="entry name" value="Homodimeric domain of signal transducing histidine kinase"/>
    <property type="match status" value="1"/>
</dbReference>
<reference evidence="15" key="1">
    <citation type="journal article" date="2019" name="Int. J. Syst. Evol. Microbiol.">
        <title>The Global Catalogue of Microorganisms (GCM) 10K type strain sequencing project: providing services to taxonomists for standard genome sequencing and annotation.</title>
        <authorList>
            <consortium name="The Broad Institute Genomics Platform"/>
            <consortium name="The Broad Institute Genome Sequencing Center for Infectious Disease"/>
            <person name="Wu L."/>
            <person name="Ma J."/>
        </authorList>
    </citation>
    <scope>NUCLEOTIDE SEQUENCE [LARGE SCALE GENOMIC DNA]</scope>
    <source>
        <strain evidence="15">CGMCC 1.15339</strain>
    </source>
</reference>
<keyword evidence="5" id="KW-0808">Transferase</keyword>
<comment type="caution">
    <text evidence="14">The sequence shown here is derived from an EMBL/GenBank/DDBJ whole genome shotgun (WGS) entry which is preliminary data.</text>
</comment>
<dbReference type="InterPro" id="IPR036890">
    <property type="entry name" value="HATPase_C_sf"/>
</dbReference>
<keyword evidence="7" id="KW-0547">Nucleotide-binding</keyword>
<evidence type="ECO:0000256" key="6">
    <source>
        <dbReference type="ARBA" id="ARBA00022692"/>
    </source>
</evidence>
<keyword evidence="8 14" id="KW-0418">Kinase</keyword>
<dbReference type="InterPro" id="IPR003661">
    <property type="entry name" value="HisK_dim/P_dom"/>
</dbReference>
<feature type="domain" description="Histidine kinase" evidence="13">
    <location>
        <begin position="252"/>
        <end position="463"/>
    </location>
</feature>
<evidence type="ECO:0000256" key="5">
    <source>
        <dbReference type="ARBA" id="ARBA00022679"/>
    </source>
</evidence>
<dbReference type="Pfam" id="PF00512">
    <property type="entry name" value="HisKA"/>
    <property type="match status" value="1"/>
</dbReference>
<evidence type="ECO:0000256" key="9">
    <source>
        <dbReference type="ARBA" id="ARBA00022840"/>
    </source>
</evidence>
<dbReference type="InterPro" id="IPR036097">
    <property type="entry name" value="HisK_dim/P_sf"/>
</dbReference>
<keyword evidence="10 12" id="KW-1133">Transmembrane helix</keyword>
<dbReference type="Pfam" id="PF02518">
    <property type="entry name" value="HATPase_c"/>
    <property type="match status" value="1"/>
</dbReference>
<dbReference type="PANTHER" id="PTHR45436">
    <property type="entry name" value="SENSOR HISTIDINE KINASE YKOH"/>
    <property type="match status" value="1"/>
</dbReference>
<evidence type="ECO:0000313" key="15">
    <source>
        <dbReference type="Proteomes" id="UP000617555"/>
    </source>
</evidence>
<dbReference type="Proteomes" id="UP000617555">
    <property type="component" value="Unassembled WGS sequence"/>
</dbReference>
<feature type="transmembrane region" description="Helical" evidence="12">
    <location>
        <begin position="174"/>
        <end position="195"/>
    </location>
</feature>
<evidence type="ECO:0000259" key="13">
    <source>
        <dbReference type="PROSITE" id="PS50109"/>
    </source>
</evidence>
<keyword evidence="12" id="KW-0472">Membrane</keyword>
<evidence type="ECO:0000256" key="10">
    <source>
        <dbReference type="ARBA" id="ARBA00022989"/>
    </source>
</evidence>
<evidence type="ECO:0000256" key="1">
    <source>
        <dbReference type="ARBA" id="ARBA00000085"/>
    </source>
</evidence>
<dbReference type="CDD" id="cd00082">
    <property type="entry name" value="HisKA"/>
    <property type="match status" value="1"/>
</dbReference>
<organism evidence="14 15">
    <name type="scientific">Shewanella inventionis</name>
    <dbReference type="NCBI Taxonomy" id="1738770"/>
    <lineage>
        <taxon>Bacteria</taxon>
        <taxon>Pseudomonadati</taxon>
        <taxon>Pseudomonadota</taxon>
        <taxon>Gammaproteobacteria</taxon>
        <taxon>Alteromonadales</taxon>
        <taxon>Shewanellaceae</taxon>
        <taxon>Shewanella</taxon>
    </lineage>
</organism>
<comment type="catalytic activity">
    <reaction evidence="1">
        <text>ATP + protein L-histidine = ADP + protein N-phospho-L-histidine.</text>
        <dbReference type="EC" id="2.7.13.3"/>
    </reaction>
</comment>
<dbReference type="SUPFAM" id="SSF55874">
    <property type="entry name" value="ATPase domain of HSP90 chaperone/DNA topoisomerase II/histidine kinase"/>
    <property type="match status" value="1"/>
</dbReference>
<dbReference type="EMBL" id="BMII01000033">
    <property type="protein sequence ID" value="GGB70545.1"/>
    <property type="molecule type" value="Genomic_DNA"/>
</dbReference>
<proteinExistence type="predicted"/>
<dbReference type="InterPro" id="IPR050428">
    <property type="entry name" value="TCS_sensor_his_kinase"/>
</dbReference>
<dbReference type="RefSeq" id="WP_011919302.1">
    <property type="nucleotide sequence ID" value="NZ_BMII01000033.1"/>
</dbReference>
<evidence type="ECO:0000256" key="12">
    <source>
        <dbReference type="SAM" id="Phobius"/>
    </source>
</evidence>
<keyword evidence="9" id="KW-0067">ATP-binding</keyword>
<dbReference type="CDD" id="cd00075">
    <property type="entry name" value="HATPase"/>
    <property type="match status" value="1"/>
</dbReference>
<keyword evidence="4" id="KW-0597">Phosphoprotein</keyword>